<evidence type="ECO:0000256" key="2">
    <source>
        <dbReference type="ARBA" id="ARBA00006679"/>
    </source>
</evidence>
<dbReference type="AlphaFoldDB" id="A0A9E6Y2M0"/>
<name>A0A9E6Y2M0_9ACTN</name>
<keyword evidence="3" id="KW-1003">Cell membrane</keyword>
<evidence type="ECO:0000256" key="3">
    <source>
        <dbReference type="ARBA" id="ARBA00022475"/>
    </source>
</evidence>
<evidence type="ECO:0000313" key="9">
    <source>
        <dbReference type="Proteomes" id="UP001162834"/>
    </source>
</evidence>
<evidence type="ECO:0000256" key="7">
    <source>
        <dbReference type="SAM" id="Phobius"/>
    </source>
</evidence>
<feature type="transmembrane region" description="Helical" evidence="7">
    <location>
        <begin position="101"/>
        <end position="118"/>
    </location>
</feature>
<dbReference type="RefSeq" id="WP_259312779.1">
    <property type="nucleotide sequence ID" value="NZ_CP087164.1"/>
</dbReference>
<keyword evidence="9" id="KW-1185">Reference proteome</keyword>
<dbReference type="PANTHER" id="PTHR33452">
    <property type="entry name" value="OXIDOREDUCTASE CATD-RELATED"/>
    <property type="match status" value="1"/>
</dbReference>
<evidence type="ECO:0008006" key="10">
    <source>
        <dbReference type="Google" id="ProtNLM"/>
    </source>
</evidence>
<keyword evidence="5 7" id="KW-1133">Transmembrane helix</keyword>
<dbReference type="Pfam" id="PF07681">
    <property type="entry name" value="DoxX"/>
    <property type="match status" value="1"/>
</dbReference>
<accession>A0A9E6Y2M0</accession>
<dbReference type="PANTHER" id="PTHR33452:SF1">
    <property type="entry name" value="INNER MEMBRANE PROTEIN YPHA-RELATED"/>
    <property type="match status" value="1"/>
</dbReference>
<dbReference type="KEGG" id="sbae:DSM104329_05193"/>
<dbReference type="InterPro" id="IPR032808">
    <property type="entry name" value="DoxX"/>
</dbReference>
<feature type="transmembrane region" description="Helical" evidence="7">
    <location>
        <begin position="65"/>
        <end position="89"/>
    </location>
</feature>
<evidence type="ECO:0000256" key="6">
    <source>
        <dbReference type="ARBA" id="ARBA00023136"/>
    </source>
</evidence>
<comment type="subcellular location">
    <subcellularLocation>
        <location evidence="1">Cell membrane</location>
        <topology evidence="1">Multi-pass membrane protein</topology>
    </subcellularLocation>
</comment>
<protein>
    <recommendedName>
        <fullName evidence="10">DoxX family protein</fullName>
    </recommendedName>
</protein>
<keyword evidence="6 7" id="KW-0472">Membrane</keyword>
<evidence type="ECO:0000313" key="8">
    <source>
        <dbReference type="EMBL" id="UGS38763.1"/>
    </source>
</evidence>
<feature type="transmembrane region" description="Helical" evidence="7">
    <location>
        <begin position="133"/>
        <end position="153"/>
    </location>
</feature>
<dbReference type="EMBL" id="CP087164">
    <property type="protein sequence ID" value="UGS38763.1"/>
    <property type="molecule type" value="Genomic_DNA"/>
</dbReference>
<comment type="similarity">
    <text evidence="2">Belongs to the DoxX family.</text>
</comment>
<dbReference type="Proteomes" id="UP001162834">
    <property type="component" value="Chromosome"/>
</dbReference>
<evidence type="ECO:0000256" key="5">
    <source>
        <dbReference type="ARBA" id="ARBA00022989"/>
    </source>
</evidence>
<evidence type="ECO:0000256" key="1">
    <source>
        <dbReference type="ARBA" id="ARBA00004651"/>
    </source>
</evidence>
<proteinExistence type="inferred from homology"/>
<keyword evidence="4 7" id="KW-0812">Transmembrane</keyword>
<evidence type="ECO:0000256" key="4">
    <source>
        <dbReference type="ARBA" id="ARBA00022692"/>
    </source>
</evidence>
<dbReference type="GO" id="GO:0005886">
    <property type="term" value="C:plasma membrane"/>
    <property type="evidence" value="ECO:0007669"/>
    <property type="project" value="UniProtKB-SubCell"/>
</dbReference>
<organism evidence="8 9">
    <name type="scientific">Capillimicrobium parvum</name>
    <dbReference type="NCBI Taxonomy" id="2884022"/>
    <lineage>
        <taxon>Bacteria</taxon>
        <taxon>Bacillati</taxon>
        <taxon>Actinomycetota</taxon>
        <taxon>Thermoleophilia</taxon>
        <taxon>Solirubrobacterales</taxon>
        <taxon>Capillimicrobiaceae</taxon>
        <taxon>Capillimicrobium</taxon>
    </lineage>
</organism>
<dbReference type="InterPro" id="IPR051907">
    <property type="entry name" value="DoxX-like_oxidoreductase"/>
</dbReference>
<reference evidence="8" key="1">
    <citation type="journal article" date="2022" name="Int. J. Syst. Evol. Microbiol.">
        <title>Pseudomonas aegrilactucae sp. nov. and Pseudomonas morbosilactucae sp. nov., pathogens causing bacterial rot of lettuce in Japan.</title>
        <authorList>
            <person name="Sawada H."/>
            <person name="Fujikawa T."/>
            <person name="Satou M."/>
        </authorList>
    </citation>
    <scope>NUCLEOTIDE SEQUENCE</scope>
    <source>
        <strain evidence="8">0166_1</strain>
    </source>
</reference>
<sequence length="181" mass="17878">MRWGLALLRIIVGGAFMAHGAQKLFGWFGGYGLEGTGKFFEEGLQMAPGKRNAAAAGVSEFGGGALLAAGTAVPVAAMALTGTMTTAIWKVHKEKGFFNTEGGYEFNLLLIAAVFVLADEGPGALSVGSGEGAGSLIALASVAAGVAGGFAAMELGSREHAKLQSAGQGDGASSASAPAAA</sequence>
<gene>
    <name evidence="8" type="ORF">DSM104329_05193</name>
</gene>